<dbReference type="GO" id="GO:0017168">
    <property type="term" value="F:5-oxoprolinase (ATP-hydrolyzing) activity"/>
    <property type="evidence" value="ECO:0007669"/>
    <property type="project" value="TreeGrafter"/>
</dbReference>
<proteinExistence type="predicted"/>
<evidence type="ECO:0000259" key="2">
    <source>
        <dbReference type="Pfam" id="PF02538"/>
    </source>
</evidence>
<dbReference type="OrthoDB" id="3643at2759"/>
<dbReference type="PANTHER" id="PTHR11365">
    <property type="entry name" value="5-OXOPROLINASE RELATED"/>
    <property type="match status" value="1"/>
</dbReference>
<dbReference type="GO" id="GO:0005829">
    <property type="term" value="C:cytosol"/>
    <property type="evidence" value="ECO:0007669"/>
    <property type="project" value="TreeGrafter"/>
</dbReference>
<dbReference type="EMBL" id="JAINUF010000014">
    <property type="protein sequence ID" value="KAJ8342612.1"/>
    <property type="molecule type" value="Genomic_DNA"/>
</dbReference>
<accession>A0A9Q1EPJ4</accession>
<evidence type="ECO:0000313" key="4">
    <source>
        <dbReference type="Proteomes" id="UP001152622"/>
    </source>
</evidence>
<dbReference type="Pfam" id="PF02538">
    <property type="entry name" value="Hydantoinase_B"/>
    <property type="match status" value="1"/>
</dbReference>
<protein>
    <recommendedName>
        <fullName evidence="2">Hydantoinase B/oxoprolinase domain-containing protein</fullName>
    </recommendedName>
</protein>
<dbReference type="AlphaFoldDB" id="A0A9Q1EPJ4"/>
<feature type="region of interest" description="Disordered" evidence="1">
    <location>
        <begin position="88"/>
        <end position="108"/>
    </location>
</feature>
<dbReference type="Proteomes" id="UP001152622">
    <property type="component" value="Chromosome 14"/>
</dbReference>
<evidence type="ECO:0000256" key="1">
    <source>
        <dbReference type="SAM" id="MobiDB-lite"/>
    </source>
</evidence>
<dbReference type="PANTHER" id="PTHR11365:SF2">
    <property type="entry name" value="5-OXOPROLINASE"/>
    <property type="match status" value="1"/>
</dbReference>
<reference evidence="3" key="1">
    <citation type="journal article" date="2023" name="Science">
        <title>Genome structures resolve the early diversification of teleost fishes.</title>
        <authorList>
            <person name="Parey E."/>
            <person name="Louis A."/>
            <person name="Montfort J."/>
            <person name="Bouchez O."/>
            <person name="Roques C."/>
            <person name="Iampietro C."/>
            <person name="Lluch J."/>
            <person name="Castinel A."/>
            <person name="Donnadieu C."/>
            <person name="Desvignes T."/>
            <person name="Floi Bucao C."/>
            <person name="Jouanno E."/>
            <person name="Wen M."/>
            <person name="Mejri S."/>
            <person name="Dirks R."/>
            <person name="Jansen H."/>
            <person name="Henkel C."/>
            <person name="Chen W.J."/>
            <person name="Zahm M."/>
            <person name="Cabau C."/>
            <person name="Klopp C."/>
            <person name="Thompson A.W."/>
            <person name="Robinson-Rechavi M."/>
            <person name="Braasch I."/>
            <person name="Lecointre G."/>
            <person name="Bobe J."/>
            <person name="Postlethwait J.H."/>
            <person name="Berthelot C."/>
            <person name="Roest Crollius H."/>
            <person name="Guiguen Y."/>
        </authorList>
    </citation>
    <scope>NUCLEOTIDE SEQUENCE</scope>
    <source>
        <strain evidence="3">WJC10195</strain>
    </source>
</reference>
<gene>
    <name evidence="3" type="ORF">SKAU_G00325400</name>
</gene>
<keyword evidence="4" id="KW-1185">Reference proteome</keyword>
<dbReference type="InterPro" id="IPR003692">
    <property type="entry name" value="Hydantoinase_B"/>
</dbReference>
<feature type="domain" description="Hydantoinase B/oxoprolinase" evidence="2">
    <location>
        <begin position="30"/>
        <end position="88"/>
    </location>
</feature>
<evidence type="ECO:0000313" key="3">
    <source>
        <dbReference type="EMBL" id="KAJ8342612.1"/>
    </source>
</evidence>
<dbReference type="GO" id="GO:0006749">
    <property type="term" value="P:glutathione metabolic process"/>
    <property type="evidence" value="ECO:0007669"/>
    <property type="project" value="TreeGrafter"/>
</dbReference>
<name>A0A9Q1EPJ4_SYNKA</name>
<organism evidence="3 4">
    <name type="scientific">Synaphobranchus kaupii</name>
    <name type="common">Kaup's arrowtooth eel</name>
    <dbReference type="NCBI Taxonomy" id="118154"/>
    <lineage>
        <taxon>Eukaryota</taxon>
        <taxon>Metazoa</taxon>
        <taxon>Chordata</taxon>
        <taxon>Craniata</taxon>
        <taxon>Vertebrata</taxon>
        <taxon>Euteleostomi</taxon>
        <taxon>Actinopterygii</taxon>
        <taxon>Neopterygii</taxon>
        <taxon>Teleostei</taxon>
        <taxon>Anguilliformes</taxon>
        <taxon>Synaphobranchidae</taxon>
        <taxon>Synaphobranchus</taxon>
    </lineage>
</organism>
<comment type="caution">
    <text evidence="3">The sequence shown here is derived from an EMBL/GenBank/DDBJ whole genome shotgun (WGS) entry which is preliminary data.</text>
</comment>
<dbReference type="InterPro" id="IPR045079">
    <property type="entry name" value="Oxoprolinase-like"/>
</dbReference>
<sequence length="129" mass="14317">MTNTRITDPEILEKRYPVILEQFCLRPGSGERRSTRPYGLQGGESGAAGLNLLHRVDGRILNLGAKTTVNLESGDMFCLYTPGGGGFGMEDMDQEEGNGSSPPMKRKRPCETFLERGSVFEYRRVQESV</sequence>